<gene>
    <name evidence="3" type="ORF">EVS81_03920</name>
</gene>
<feature type="chain" id="PRO_5038435078" evidence="2">
    <location>
        <begin position="20"/>
        <end position="343"/>
    </location>
</feature>
<dbReference type="EMBL" id="CP035806">
    <property type="protein sequence ID" value="QBE48081.1"/>
    <property type="molecule type" value="Genomic_DNA"/>
</dbReference>
<evidence type="ECO:0000313" key="4">
    <source>
        <dbReference type="Proteomes" id="UP000289260"/>
    </source>
</evidence>
<reference evidence="3 4" key="1">
    <citation type="submission" date="2019-02" db="EMBL/GenBank/DDBJ databases">
        <authorList>
            <person name="Sun L."/>
            <person name="Pan D."/>
            <person name="Wu X."/>
        </authorList>
    </citation>
    <scope>NUCLEOTIDE SEQUENCE [LARGE SCALE GENOMIC DNA]</scope>
    <source>
        <strain evidence="3 4">JW-1</strain>
    </source>
</reference>
<proteinExistence type="predicted"/>
<evidence type="ECO:0000313" key="3">
    <source>
        <dbReference type="EMBL" id="QBE48081.1"/>
    </source>
</evidence>
<dbReference type="Gene3D" id="3.40.190.170">
    <property type="entry name" value="Bacterial extracellular solute-binding protein, family 7"/>
    <property type="match status" value="1"/>
</dbReference>
<dbReference type="InterPro" id="IPR038404">
    <property type="entry name" value="TRAP_DctP_sf"/>
</dbReference>
<dbReference type="PROSITE" id="PS51257">
    <property type="entry name" value="PROKAR_LIPOPROTEIN"/>
    <property type="match status" value="1"/>
</dbReference>
<dbReference type="PANTHER" id="PTHR33376">
    <property type="match status" value="1"/>
</dbReference>
<dbReference type="OrthoDB" id="9815946at2"/>
<name>A0A4P6KDS3_9MICO</name>
<dbReference type="InterPro" id="IPR018389">
    <property type="entry name" value="DctP_fam"/>
</dbReference>
<evidence type="ECO:0000256" key="2">
    <source>
        <dbReference type="SAM" id="SignalP"/>
    </source>
</evidence>
<dbReference type="PANTHER" id="PTHR33376:SF15">
    <property type="entry name" value="BLL6794 PROTEIN"/>
    <property type="match status" value="1"/>
</dbReference>
<feature type="signal peptide" evidence="2">
    <location>
        <begin position="1"/>
        <end position="19"/>
    </location>
</feature>
<protein>
    <submittedName>
        <fullName evidence="3">C4-dicarboxylate ABC transporter substrate-binding protein</fullName>
    </submittedName>
</protein>
<evidence type="ECO:0000256" key="1">
    <source>
        <dbReference type="ARBA" id="ARBA00022729"/>
    </source>
</evidence>
<dbReference type="KEGG" id="ltr:EVS81_03920"/>
<dbReference type="NCBIfam" id="NF037995">
    <property type="entry name" value="TRAP_S1"/>
    <property type="match status" value="1"/>
</dbReference>
<dbReference type="RefSeq" id="WP_130109229.1">
    <property type="nucleotide sequence ID" value="NZ_CP035806.1"/>
</dbReference>
<dbReference type="Pfam" id="PF03480">
    <property type="entry name" value="DctP"/>
    <property type="match status" value="1"/>
</dbReference>
<keyword evidence="4" id="KW-1185">Reference proteome</keyword>
<dbReference type="Proteomes" id="UP000289260">
    <property type="component" value="Chromosome"/>
</dbReference>
<keyword evidence="1 2" id="KW-0732">Signal</keyword>
<dbReference type="GO" id="GO:0055085">
    <property type="term" value="P:transmembrane transport"/>
    <property type="evidence" value="ECO:0007669"/>
    <property type="project" value="InterPro"/>
</dbReference>
<sequence>MSARRRLTALALIASGALALTGCAGSSPDGDSGGEIKLTYAFFAPAASFPAVQMQEWADQLNAKTDGQVEVELFVGGTLLGAGDIYEGVSQGVVDVGLDSPAYDTSRFPLSSVINVPLGLTDPAVSSRVFLDLLTEFAPEEYQDYEVITAFTTEASYLQTLTPVTRRADLQGTTFRGTAATIPVLEELGTSPVGLPMNEVSEQLNTSVIDGYASSREVLKDFGLAESVTHITDYPIGISNSFVAVMDKAKFDALPEDVQDAIVDLREEMSQFAAEEHAAGIEASLAYAEEQGVETVDVDASDVAAWDSILEDRATAWVEANADAPFDAQAVLDRARELAAENG</sequence>
<organism evidence="3 4">
    <name type="scientific">Leucobacter triazinivorans</name>
    <dbReference type="NCBI Taxonomy" id="1784719"/>
    <lineage>
        <taxon>Bacteria</taxon>
        <taxon>Bacillati</taxon>
        <taxon>Actinomycetota</taxon>
        <taxon>Actinomycetes</taxon>
        <taxon>Micrococcales</taxon>
        <taxon>Microbacteriaceae</taxon>
        <taxon>Leucobacter</taxon>
    </lineage>
</organism>
<dbReference type="AlphaFoldDB" id="A0A4P6KDS3"/>
<accession>A0A4P6KDS3</accession>